<name>A0ABU1SZD2_9HYPH</name>
<feature type="transmembrane region" description="Helical" evidence="6">
    <location>
        <begin position="186"/>
        <end position="207"/>
    </location>
</feature>
<evidence type="ECO:0000313" key="8">
    <source>
        <dbReference type="Proteomes" id="UP001250791"/>
    </source>
</evidence>
<comment type="caution">
    <text evidence="7">The sequence shown here is derived from an EMBL/GenBank/DDBJ whole genome shotgun (WGS) entry which is preliminary data.</text>
</comment>
<feature type="transmembrane region" description="Helical" evidence="6">
    <location>
        <begin position="80"/>
        <end position="97"/>
    </location>
</feature>
<dbReference type="EMBL" id="JAVDUP010000010">
    <property type="protein sequence ID" value="MDR6903822.1"/>
    <property type="molecule type" value="Genomic_DNA"/>
</dbReference>
<keyword evidence="2" id="KW-1003">Cell membrane</keyword>
<dbReference type="Proteomes" id="UP001250791">
    <property type="component" value="Unassembled WGS sequence"/>
</dbReference>
<dbReference type="PANTHER" id="PTHR30086">
    <property type="entry name" value="ARGININE EXPORTER PROTEIN ARGO"/>
    <property type="match status" value="1"/>
</dbReference>
<protein>
    <submittedName>
        <fullName evidence="7">Threonine/homoserine/homoserine lactone efflux protein</fullName>
    </submittedName>
</protein>
<keyword evidence="5 6" id="KW-0472">Membrane</keyword>
<dbReference type="RefSeq" id="WP_310235369.1">
    <property type="nucleotide sequence ID" value="NZ_JAVDUP010000010.1"/>
</dbReference>
<accession>A0ABU1SZD2</accession>
<keyword evidence="3 6" id="KW-0812">Transmembrane</keyword>
<feature type="transmembrane region" description="Helical" evidence="6">
    <location>
        <begin position="46"/>
        <end position="68"/>
    </location>
</feature>
<organism evidence="7 8">
    <name type="scientific">Rhizobium miluonense</name>
    <dbReference type="NCBI Taxonomy" id="411945"/>
    <lineage>
        <taxon>Bacteria</taxon>
        <taxon>Pseudomonadati</taxon>
        <taxon>Pseudomonadota</taxon>
        <taxon>Alphaproteobacteria</taxon>
        <taxon>Hyphomicrobiales</taxon>
        <taxon>Rhizobiaceae</taxon>
        <taxon>Rhizobium/Agrobacterium group</taxon>
        <taxon>Rhizobium</taxon>
    </lineage>
</organism>
<dbReference type="InterPro" id="IPR001123">
    <property type="entry name" value="LeuE-type"/>
</dbReference>
<evidence type="ECO:0000313" key="7">
    <source>
        <dbReference type="EMBL" id="MDR6903822.1"/>
    </source>
</evidence>
<feature type="transmembrane region" description="Helical" evidence="6">
    <location>
        <begin position="117"/>
        <end position="137"/>
    </location>
</feature>
<evidence type="ECO:0000256" key="4">
    <source>
        <dbReference type="ARBA" id="ARBA00022989"/>
    </source>
</evidence>
<keyword evidence="4 6" id="KW-1133">Transmembrane helix</keyword>
<evidence type="ECO:0000256" key="1">
    <source>
        <dbReference type="ARBA" id="ARBA00004651"/>
    </source>
</evidence>
<feature type="transmembrane region" description="Helical" evidence="6">
    <location>
        <begin position="13"/>
        <end position="34"/>
    </location>
</feature>
<evidence type="ECO:0000256" key="2">
    <source>
        <dbReference type="ARBA" id="ARBA00022475"/>
    </source>
</evidence>
<feature type="transmembrane region" description="Helical" evidence="6">
    <location>
        <begin position="149"/>
        <end position="174"/>
    </location>
</feature>
<dbReference type="PANTHER" id="PTHR30086:SF21">
    <property type="entry name" value="TRANSPORT PROTEIN"/>
    <property type="match status" value="1"/>
</dbReference>
<proteinExistence type="predicted"/>
<comment type="subcellular location">
    <subcellularLocation>
        <location evidence="1">Cell membrane</location>
        <topology evidence="1">Multi-pass membrane protein</topology>
    </subcellularLocation>
</comment>
<dbReference type="Pfam" id="PF01810">
    <property type="entry name" value="LysE"/>
    <property type="match status" value="1"/>
</dbReference>
<sequence>MATSILHGALIEFTSFAASYWLIVATPGSNFLLVSSASMNSNRRQALSAALGVGVGACILCCSIAFGAERLYEIENVRHIVSILFTGQLLWLASKSLQRGYAAELPWRRSAERPARYFLVAFLTGLLNPTTALFFALPRRVFQLSPLMVLVGAAIVLSIATAWFSLIATVASTARVRTMPLAVYQIVNRLFAAAFFAFALMTVYAGMRS</sequence>
<evidence type="ECO:0000256" key="6">
    <source>
        <dbReference type="SAM" id="Phobius"/>
    </source>
</evidence>
<evidence type="ECO:0000256" key="5">
    <source>
        <dbReference type="ARBA" id="ARBA00023136"/>
    </source>
</evidence>
<reference evidence="7 8" key="1">
    <citation type="submission" date="2023-07" db="EMBL/GenBank/DDBJ databases">
        <title>Sorghum-associated microbial communities from plants grown in Nebraska, USA.</title>
        <authorList>
            <person name="Schachtman D."/>
        </authorList>
    </citation>
    <scope>NUCLEOTIDE SEQUENCE [LARGE SCALE GENOMIC DNA]</scope>
    <source>
        <strain evidence="7 8">3199</strain>
    </source>
</reference>
<gene>
    <name evidence="7" type="ORF">J2W52_005455</name>
</gene>
<keyword evidence="8" id="KW-1185">Reference proteome</keyword>
<evidence type="ECO:0000256" key="3">
    <source>
        <dbReference type="ARBA" id="ARBA00022692"/>
    </source>
</evidence>